<dbReference type="InterPro" id="IPR015424">
    <property type="entry name" value="PyrdxlP-dep_Trfase"/>
</dbReference>
<dbReference type="CDD" id="cd00609">
    <property type="entry name" value="AAT_like"/>
    <property type="match status" value="1"/>
</dbReference>
<evidence type="ECO:0000313" key="8">
    <source>
        <dbReference type="Proteomes" id="UP001302666"/>
    </source>
</evidence>
<organism evidence="7 8">
    <name type="scientific">Tritonibacter scottomollicae</name>
    <name type="common">Epibacterium scottomollicae</name>
    <dbReference type="NCBI Taxonomy" id="483013"/>
    <lineage>
        <taxon>Bacteria</taxon>
        <taxon>Pseudomonadati</taxon>
        <taxon>Pseudomonadota</taxon>
        <taxon>Alphaproteobacteria</taxon>
        <taxon>Rhodobacterales</taxon>
        <taxon>Paracoccaceae</taxon>
        <taxon>Tritonibacter</taxon>
    </lineage>
</organism>
<dbReference type="Gene3D" id="3.90.1150.10">
    <property type="entry name" value="Aspartate Aminotransferase, domain 1"/>
    <property type="match status" value="1"/>
</dbReference>
<dbReference type="GO" id="GO:0008483">
    <property type="term" value="F:transaminase activity"/>
    <property type="evidence" value="ECO:0007669"/>
    <property type="project" value="UniProtKB-KW"/>
</dbReference>
<proteinExistence type="inferred from homology"/>
<protein>
    <submittedName>
        <fullName evidence="7">PLP-dependent aminotransferase family protein</fullName>
    </submittedName>
</protein>
<dbReference type="SMART" id="SM00345">
    <property type="entry name" value="HTH_GNTR"/>
    <property type="match status" value="1"/>
</dbReference>
<keyword evidence="5" id="KW-0804">Transcription</keyword>
<sequence>MGKARYIRLADMLSTAIQEGKLTPGTKLPTHRAFAEQFNVALATATRAYGELERRGLIVGEAGRGTFVRDLGLPPTLGVRQTASDGLIDLVFNMPGDAADADMLRAGLRRLAAAGDLEAMLRYQPHGGRTHERRIIAASLASTLGPIDPECLLVTSGGQHGLATIALGLFQRGERIATDTLTYPGFKSVAALQGLEIVPVEGRGGVMDPDDLERQCRARKLRAVYLMPTVHNPLGAVMNEATRLRLIEIARTHDLLLIEDAAYTFLEPDPPPSLIALAPERTVYVGGFSKSLATGLRLGYLIAAATHTDRLLEAIRATTWNAPALISGLVTGWVEDGTLAGSEETRRRDGAERQRLCRTVLGGSSVLSHRYAGFAWLPLDKGVRSEPIVTRLKEQGVLASGAEPFATTIAVPQALRLAFGGVPKDELKGVFQTVREAVEEALI</sequence>
<keyword evidence="4" id="KW-0238">DNA-binding</keyword>
<name>A0ABZ0HG88_TRISK</name>
<evidence type="ECO:0000256" key="3">
    <source>
        <dbReference type="ARBA" id="ARBA00023015"/>
    </source>
</evidence>
<evidence type="ECO:0000256" key="2">
    <source>
        <dbReference type="ARBA" id="ARBA00022898"/>
    </source>
</evidence>
<dbReference type="Pfam" id="PF00392">
    <property type="entry name" value="GntR"/>
    <property type="match status" value="1"/>
</dbReference>
<dbReference type="RefSeq" id="WP_317385877.1">
    <property type="nucleotide sequence ID" value="NZ_CP136704.1"/>
</dbReference>
<keyword evidence="7" id="KW-0032">Aminotransferase</keyword>
<reference evidence="7 8" key="1">
    <citation type="submission" date="2023-10" db="EMBL/GenBank/DDBJ databases">
        <title>Eight complete genome sequences of bacteria isolated from laboratory stock of Giant Kelp gametophytes.</title>
        <authorList>
            <person name="Tolentino B."/>
            <person name="Nuzhdin S."/>
        </authorList>
    </citation>
    <scope>NUCLEOTIDE SEQUENCE [LARGE SCALE GENOMIC DNA]</scope>
    <source>
        <strain evidence="7 8">LC.270.F.C4</strain>
    </source>
</reference>
<evidence type="ECO:0000256" key="1">
    <source>
        <dbReference type="ARBA" id="ARBA00005384"/>
    </source>
</evidence>
<evidence type="ECO:0000313" key="7">
    <source>
        <dbReference type="EMBL" id="WOI33818.1"/>
    </source>
</evidence>
<dbReference type="Gene3D" id="1.10.10.10">
    <property type="entry name" value="Winged helix-like DNA-binding domain superfamily/Winged helix DNA-binding domain"/>
    <property type="match status" value="1"/>
</dbReference>
<dbReference type="InterPro" id="IPR036390">
    <property type="entry name" value="WH_DNA-bd_sf"/>
</dbReference>
<dbReference type="InterPro" id="IPR015422">
    <property type="entry name" value="PyrdxlP-dep_Trfase_small"/>
</dbReference>
<dbReference type="InterPro" id="IPR015421">
    <property type="entry name" value="PyrdxlP-dep_Trfase_major"/>
</dbReference>
<dbReference type="SUPFAM" id="SSF53383">
    <property type="entry name" value="PLP-dependent transferases"/>
    <property type="match status" value="1"/>
</dbReference>
<dbReference type="Gene3D" id="3.40.640.10">
    <property type="entry name" value="Type I PLP-dependent aspartate aminotransferase-like (Major domain)"/>
    <property type="match status" value="1"/>
</dbReference>
<dbReference type="EMBL" id="CP136704">
    <property type="protein sequence ID" value="WOI33818.1"/>
    <property type="molecule type" value="Genomic_DNA"/>
</dbReference>
<evidence type="ECO:0000256" key="4">
    <source>
        <dbReference type="ARBA" id="ARBA00023125"/>
    </source>
</evidence>
<dbReference type="Pfam" id="PF00155">
    <property type="entry name" value="Aminotran_1_2"/>
    <property type="match status" value="1"/>
</dbReference>
<dbReference type="PANTHER" id="PTHR46577">
    <property type="entry name" value="HTH-TYPE TRANSCRIPTIONAL REGULATORY PROTEIN GABR"/>
    <property type="match status" value="1"/>
</dbReference>
<dbReference type="SUPFAM" id="SSF46785">
    <property type="entry name" value="Winged helix' DNA-binding domain"/>
    <property type="match status" value="1"/>
</dbReference>
<keyword evidence="8" id="KW-1185">Reference proteome</keyword>
<dbReference type="InterPro" id="IPR051446">
    <property type="entry name" value="HTH_trans_reg/aminotransferase"/>
</dbReference>
<accession>A0ABZ0HG88</accession>
<evidence type="ECO:0000256" key="5">
    <source>
        <dbReference type="ARBA" id="ARBA00023163"/>
    </source>
</evidence>
<dbReference type="CDD" id="cd07377">
    <property type="entry name" value="WHTH_GntR"/>
    <property type="match status" value="1"/>
</dbReference>
<keyword evidence="3" id="KW-0805">Transcription regulation</keyword>
<keyword evidence="7" id="KW-0808">Transferase</keyword>
<dbReference type="Proteomes" id="UP001302666">
    <property type="component" value="Chromosome"/>
</dbReference>
<dbReference type="InterPro" id="IPR004839">
    <property type="entry name" value="Aminotransferase_I/II_large"/>
</dbReference>
<keyword evidence="2" id="KW-0663">Pyridoxal phosphate</keyword>
<dbReference type="InterPro" id="IPR036388">
    <property type="entry name" value="WH-like_DNA-bd_sf"/>
</dbReference>
<comment type="similarity">
    <text evidence="1">In the C-terminal section; belongs to the class-I pyridoxal-phosphate-dependent aminotransferase family.</text>
</comment>
<gene>
    <name evidence="7" type="ORF">R1T40_03455</name>
</gene>
<dbReference type="PANTHER" id="PTHR46577:SF1">
    <property type="entry name" value="HTH-TYPE TRANSCRIPTIONAL REGULATORY PROTEIN GABR"/>
    <property type="match status" value="1"/>
</dbReference>
<evidence type="ECO:0000259" key="6">
    <source>
        <dbReference type="PROSITE" id="PS50949"/>
    </source>
</evidence>
<dbReference type="PROSITE" id="PS50949">
    <property type="entry name" value="HTH_GNTR"/>
    <property type="match status" value="1"/>
</dbReference>
<feature type="domain" description="HTH gntR-type" evidence="6">
    <location>
        <begin position="3"/>
        <end position="71"/>
    </location>
</feature>
<dbReference type="InterPro" id="IPR000524">
    <property type="entry name" value="Tscrpt_reg_HTH_GntR"/>
</dbReference>